<dbReference type="RefSeq" id="WP_209467943.1">
    <property type="nucleotide sequence ID" value="NZ_JAGGLG010000036.1"/>
</dbReference>
<name>A0ABS4JWF0_9FIRM</name>
<sequence length="116" mass="12789">MSTLSVRVANPFLLKGSLEVALEVARMDLAVAEVEAVRDLLVTLPHTVRPADLHLALPQARAVLLALRYFAHSRTRYWLREEMVSALRELERTLVRHLQDAAGGGSDAEGPQSLPP</sequence>
<dbReference type="Proteomes" id="UP001519289">
    <property type="component" value="Unassembled WGS sequence"/>
</dbReference>
<gene>
    <name evidence="1" type="ORF">J2Z79_003283</name>
</gene>
<dbReference type="EMBL" id="JAGGLG010000036">
    <property type="protein sequence ID" value="MBP2019841.1"/>
    <property type="molecule type" value="Genomic_DNA"/>
</dbReference>
<organism evidence="1 2">
    <name type="scientific">Symbiobacterium terraclitae</name>
    <dbReference type="NCBI Taxonomy" id="557451"/>
    <lineage>
        <taxon>Bacteria</taxon>
        <taxon>Bacillati</taxon>
        <taxon>Bacillota</taxon>
        <taxon>Clostridia</taxon>
        <taxon>Eubacteriales</taxon>
        <taxon>Symbiobacteriaceae</taxon>
        <taxon>Symbiobacterium</taxon>
    </lineage>
</organism>
<evidence type="ECO:0000313" key="1">
    <source>
        <dbReference type="EMBL" id="MBP2019841.1"/>
    </source>
</evidence>
<protein>
    <submittedName>
        <fullName evidence="1">Uncharacterized protein</fullName>
    </submittedName>
</protein>
<evidence type="ECO:0000313" key="2">
    <source>
        <dbReference type="Proteomes" id="UP001519289"/>
    </source>
</evidence>
<proteinExistence type="predicted"/>
<comment type="caution">
    <text evidence="1">The sequence shown here is derived from an EMBL/GenBank/DDBJ whole genome shotgun (WGS) entry which is preliminary data.</text>
</comment>
<keyword evidence="2" id="KW-1185">Reference proteome</keyword>
<reference evidence="1 2" key="1">
    <citation type="submission" date="2021-03" db="EMBL/GenBank/DDBJ databases">
        <title>Genomic Encyclopedia of Type Strains, Phase IV (KMG-IV): sequencing the most valuable type-strain genomes for metagenomic binning, comparative biology and taxonomic classification.</title>
        <authorList>
            <person name="Goeker M."/>
        </authorList>
    </citation>
    <scope>NUCLEOTIDE SEQUENCE [LARGE SCALE GENOMIC DNA]</scope>
    <source>
        <strain evidence="1 2">DSM 27138</strain>
    </source>
</reference>
<accession>A0ABS4JWF0</accession>